<sequence>MKALYPKQGRVIFHVDMNSFYASVEATFDPSLRGKPIAVAGNVEERKGIIITCSYEARAYGVKTTMPLWEAKRLCPGLIILPPNFDRYRAASKEMFEILRSITELVEPVSIDEGYVDITQCYEQGTPLEIAELIQKRLLKELGLPCSIGIAPNKFLAKTASDFKKPLGITILRKRDVQSVLWPKKVVEMHGIGNKTAEKLNEIGIHTIGDLAMSSIGIVKELLGINGQKLHERANGMDEREVDPLAIYDVKTVGNSSTLPEDTQEEGVLLDVLARLSDKVALRLKGKQVVAKSITIQIKNSNWKMMTRSKQLTNPTDVGKEIFAIARQLFLSNWKQDPVRLLGVIAQEVVAKEDAHKQLDLFSYEIDAKDEPILSTLTKIQEKFGKHSIVRGVSQNKMPTFKEDTSFTKDFLQERKKE</sequence>
<keyword evidence="5 15" id="KW-0808">Transferase</keyword>
<dbReference type="AlphaFoldDB" id="A0A7S8HFD4"/>
<dbReference type="InterPro" id="IPR022880">
    <property type="entry name" value="DNApol_IV"/>
</dbReference>
<dbReference type="InterPro" id="IPR024728">
    <property type="entry name" value="PolY_HhH_motif"/>
</dbReference>
<feature type="binding site" evidence="15">
    <location>
        <position position="112"/>
    </location>
    <ligand>
        <name>Mg(2+)</name>
        <dbReference type="ChEBI" id="CHEBI:18420"/>
    </ligand>
</feature>
<evidence type="ECO:0000256" key="14">
    <source>
        <dbReference type="ARBA" id="ARBA00049244"/>
    </source>
</evidence>
<dbReference type="FunFam" id="3.40.1170.60:FF:000001">
    <property type="entry name" value="DNA polymerase IV"/>
    <property type="match status" value="1"/>
</dbReference>
<evidence type="ECO:0000256" key="8">
    <source>
        <dbReference type="ARBA" id="ARBA00022723"/>
    </source>
</evidence>
<evidence type="ECO:0000259" key="16">
    <source>
        <dbReference type="PROSITE" id="PS50173"/>
    </source>
</evidence>
<evidence type="ECO:0000256" key="13">
    <source>
        <dbReference type="ARBA" id="ARBA00023204"/>
    </source>
</evidence>
<keyword evidence="10 15" id="KW-0460">Magnesium</keyword>
<keyword evidence="12 15" id="KW-0238">DNA-binding</keyword>
<evidence type="ECO:0000313" key="17">
    <source>
        <dbReference type="EMBL" id="QPC46789.1"/>
    </source>
</evidence>
<dbReference type="InterPro" id="IPR043128">
    <property type="entry name" value="Rev_trsase/Diguanyl_cyclase"/>
</dbReference>
<comment type="similarity">
    <text evidence="2 15">Belongs to the DNA polymerase type-Y family.</text>
</comment>
<reference evidence="17 18" key="1">
    <citation type="submission" date="2019-07" db="EMBL/GenBank/DDBJ databases">
        <title>Genome sequence of 2 isolates from Red Sea Mangroves.</title>
        <authorList>
            <person name="Sefrji F."/>
            <person name="Michoud G."/>
            <person name="Merlino G."/>
            <person name="Daffonchio D."/>
        </authorList>
    </citation>
    <scope>NUCLEOTIDE SEQUENCE [LARGE SCALE GENOMIC DNA]</scope>
    <source>
        <strain evidence="17 18">R1DC41</strain>
    </source>
</reference>
<dbReference type="Proteomes" id="UP000593626">
    <property type="component" value="Chromosome"/>
</dbReference>
<feature type="active site" evidence="15">
    <location>
        <position position="113"/>
    </location>
</feature>
<evidence type="ECO:0000256" key="12">
    <source>
        <dbReference type="ARBA" id="ARBA00023125"/>
    </source>
</evidence>
<evidence type="ECO:0000256" key="15">
    <source>
        <dbReference type="HAMAP-Rule" id="MF_01113"/>
    </source>
</evidence>
<dbReference type="GO" id="GO:0006281">
    <property type="term" value="P:DNA repair"/>
    <property type="evidence" value="ECO:0007669"/>
    <property type="project" value="UniProtKB-UniRule"/>
</dbReference>
<dbReference type="GO" id="GO:0006261">
    <property type="term" value="P:DNA-templated DNA replication"/>
    <property type="evidence" value="ECO:0007669"/>
    <property type="project" value="UniProtKB-UniRule"/>
</dbReference>
<keyword evidence="3 15" id="KW-0515">Mutator protein</keyword>
<dbReference type="InterPro" id="IPR050116">
    <property type="entry name" value="DNA_polymerase-Y"/>
</dbReference>
<dbReference type="InterPro" id="IPR001126">
    <property type="entry name" value="UmuC"/>
</dbReference>
<organism evidence="17 18">
    <name type="scientific">Mangrovibacillus cuniculi</name>
    <dbReference type="NCBI Taxonomy" id="2593652"/>
    <lineage>
        <taxon>Bacteria</taxon>
        <taxon>Bacillati</taxon>
        <taxon>Bacillota</taxon>
        <taxon>Bacilli</taxon>
        <taxon>Bacillales</taxon>
        <taxon>Bacillaceae</taxon>
        <taxon>Mangrovibacillus</taxon>
    </lineage>
</organism>
<dbReference type="Gene3D" id="3.30.70.270">
    <property type="match status" value="1"/>
</dbReference>
<dbReference type="EC" id="2.7.7.7" evidence="15"/>
<evidence type="ECO:0000256" key="9">
    <source>
        <dbReference type="ARBA" id="ARBA00022763"/>
    </source>
</evidence>
<keyword evidence="8 15" id="KW-0479">Metal-binding</keyword>
<dbReference type="Gene3D" id="3.40.1170.60">
    <property type="match status" value="1"/>
</dbReference>
<evidence type="ECO:0000256" key="4">
    <source>
        <dbReference type="ARBA" id="ARBA00022490"/>
    </source>
</evidence>
<evidence type="ECO:0000256" key="5">
    <source>
        <dbReference type="ARBA" id="ARBA00022679"/>
    </source>
</evidence>
<dbReference type="HAMAP" id="MF_01113">
    <property type="entry name" value="DNApol_IV"/>
    <property type="match status" value="1"/>
</dbReference>
<keyword evidence="18" id="KW-1185">Reference proteome</keyword>
<evidence type="ECO:0000313" key="18">
    <source>
        <dbReference type="Proteomes" id="UP000593626"/>
    </source>
</evidence>
<dbReference type="InterPro" id="IPR043502">
    <property type="entry name" value="DNA/RNA_pol_sf"/>
</dbReference>
<dbReference type="SUPFAM" id="SSF56672">
    <property type="entry name" value="DNA/RNA polymerases"/>
    <property type="match status" value="1"/>
</dbReference>
<dbReference type="PANTHER" id="PTHR11076:SF33">
    <property type="entry name" value="DNA POLYMERASE KAPPA"/>
    <property type="match status" value="1"/>
</dbReference>
<keyword evidence="13 15" id="KW-0234">DNA repair</keyword>
<evidence type="ECO:0000256" key="7">
    <source>
        <dbReference type="ARBA" id="ARBA00022705"/>
    </source>
</evidence>
<dbReference type="GO" id="GO:0003887">
    <property type="term" value="F:DNA-directed DNA polymerase activity"/>
    <property type="evidence" value="ECO:0007669"/>
    <property type="project" value="UniProtKB-UniRule"/>
</dbReference>
<dbReference type="KEGG" id="mcui:G8O30_07340"/>
<protein>
    <recommendedName>
        <fullName evidence="15">DNA polymerase IV</fullName>
        <shortName evidence="15">Pol IV</shortName>
        <ecNumber evidence="15">2.7.7.7</ecNumber>
    </recommendedName>
</protein>
<evidence type="ECO:0000256" key="1">
    <source>
        <dbReference type="ARBA" id="ARBA00004496"/>
    </source>
</evidence>
<dbReference type="SUPFAM" id="SSF100879">
    <property type="entry name" value="Lesion bypass DNA polymerase (Y-family), little finger domain"/>
    <property type="match status" value="1"/>
</dbReference>
<keyword evidence="11 15" id="KW-0239">DNA-directed DNA polymerase</keyword>
<proteinExistence type="inferred from homology"/>
<evidence type="ECO:0000256" key="2">
    <source>
        <dbReference type="ARBA" id="ARBA00010945"/>
    </source>
</evidence>
<dbReference type="Pfam" id="PF11798">
    <property type="entry name" value="IMS_HHH"/>
    <property type="match status" value="1"/>
</dbReference>
<keyword evidence="4 15" id="KW-0963">Cytoplasm</keyword>
<keyword evidence="7 15" id="KW-0235">DNA replication</keyword>
<dbReference type="GO" id="GO:0005829">
    <property type="term" value="C:cytosol"/>
    <property type="evidence" value="ECO:0007669"/>
    <property type="project" value="TreeGrafter"/>
</dbReference>
<gene>
    <name evidence="15" type="primary">dinB</name>
    <name evidence="17" type="ORF">G8O30_07340</name>
</gene>
<evidence type="ECO:0000256" key="6">
    <source>
        <dbReference type="ARBA" id="ARBA00022695"/>
    </source>
</evidence>
<keyword evidence="6 15" id="KW-0548">Nucleotidyltransferase</keyword>
<comment type="subcellular location">
    <subcellularLocation>
        <location evidence="1 15">Cytoplasm</location>
    </subcellularLocation>
</comment>
<evidence type="ECO:0000256" key="3">
    <source>
        <dbReference type="ARBA" id="ARBA00022457"/>
    </source>
</evidence>
<name>A0A7S8HFD4_9BACI</name>
<dbReference type="Gene3D" id="3.30.1490.100">
    <property type="entry name" value="DNA polymerase, Y-family, little finger domain"/>
    <property type="match status" value="1"/>
</dbReference>
<dbReference type="GO" id="GO:0003684">
    <property type="term" value="F:damaged DNA binding"/>
    <property type="evidence" value="ECO:0007669"/>
    <property type="project" value="InterPro"/>
</dbReference>
<feature type="binding site" evidence="15">
    <location>
        <position position="16"/>
    </location>
    <ligand>
        <name>Mg(2+)</name>
        <dbReference type="ChEBI" id="CHEBI:18420"/>
    </ligand>
</feature>
<evidence type="ECO:0000256" key="11">
    <source>
        <dbReference type="ARBA" id="ARBA00022932"/>
    </source>
</evidence>
<dbReference type="InterPro" id="IPR036775">
    <property type="entry name" value="DNA_pol_Y-fam_lit_finger_sf"/>
</dbReference>
<dbReference type="PANTHER" id="PTHR11076">
    <property type="entry name" value="DNA REPAIR POLYMERASE UMUC / TRANSFERASE FAMILY MEMBER"/>
    <property type="match status" value="1"/>
</dbReference>
<dbReference type="CDD" id="cd03586">
    <property type="entry name" value="PolY_Pol_IV_kappa"/>
    <property type="match status" value="1"/>
</dbReference>
<dbReference type="GO" id="GO:0000287">
    <property type="term" value="F:magnesium ion binding"/>
    <property type="evidence" value="ECO:0007669"/>
    <property type="project" value="UniProtKB-UniRule"/>
</dbReference>
<comment type="function">
    <text evidence="15">Poorly processive, error-prone DNA polymerase involved in untargeted mutagenesis. Copies undamaged DNA at stalled replication forks, which arise in vivo from mismatched or misaligned primer ends. These misaligned primers can be extended by PolIV. Exhibits no 3'-5' exonuclease (proofreading) activity. May be involved in translesional synthesis, in conjunction with the beta clamp from PolIII.</text>
</comment>
<accession>A0A7S8HFD4</accession>
<dbReference type="InterPro" id="IPR017961">
    <property type="entry name" value="DNA_pol_Y-fam_little_finger"/>
</dbReference>
<dbReference type="Pfam" id="PF00817">
    <property type="entry name" value="IMS"/>
    <property type="match status" value="1"/>
</dbReference>
<comment type="catalytic activity">
    <reaction evidence="14 15">
        <text>DNA(n) + a 2'-deoxyribonucleoside 5'-triphosphate = DNA(n+1) + diphosphate</text>
        <dbReference type="Rhea" id="RHEA:22508"/>
        <dbReference type="Rhea" id="RHEA-COMP:17339"/>
        <dbReference type="Rhea" id="RHEA-COMP:17340"/>
        <dbReference type="ChEBI" id="CHEBI:33019"/>
        <dbReference type="ChEBI" id="CHEBI:61560"/>
        <dbReference type="ChEBI" id="CHEBI:173112"/>
        <dbReference type="EC" id="2.7.7.7"/>
    </reaction>
</comment>
<dbReference type="NCBIfam" id="NF002677">
    <property type="entry name" value="PRK02406.1"/>
    <property type="match status" value="1"/>
</dbReference>
<dbReference type="RefSeq" id="WP_239674325.1">
    <property type="nucleotide sequence ID" value="NZ_CP049742.1"/>
</dbReference>
<dbReference type="EMBL" id="CP049742">
    <property type="protein sequence ID" value="QPC46789.1"/>
    <property type="molecule type" value="Genomic_DNA"/>
</dbReference>
<dbReference type="Pfam" id="PF11799">
    <property type="entry name" value="IMS_C"/>
    <property type="match status" value="1"/>
</dbReference>
<evidence type="ECO:0000256" key="10">
    <source>
        <dbReference type="ARBA" id="ARBA00022842"/>
    </source>
</evidence>
<comment type="cofactor">
    <cofactor evidence="15">
        <name>Mg(2+)</name>
        <dbReference type="ChEBI" id="CHEBI:18420"/>
    </cofactor>
    <text evidence="15">Binds 2 magnesium ions per subunit.</text>
</comment>
<dbReference type="NCBIfam" id="NF002492">
    <property type="entry name" value="PRK01810.1"/>
    <property type="match status" value="1"/>
</dbReference>
<dbReference type="GO" id="GO:0009432">
    <property type="term" value="P:SOS response"/>
    <property type="evidence" value="ECO:0007669"/>
    <property type="project" value="TreeGrafter"/>
</dbReference>
<feature type="domain" description="UmuC" evidence="16">
    <location>
        <begin position="12"/>
        <end position="193"/>
    </location>
</feature>
<feature type="site" description="Substrate discrimination" evidence="15">
    <location>
        <position position="21"/>
    </location>
</feature>
<dbReference type="PROSITE" id="PS50173">
    <property type="entry name" value="UMUC"/>
    <property type="match status" value="1"/>
</dbReference>
<keyword evidence="9 15" id="KW-0227">DNA damage</keyword>
<dbReference type="GO" id="GO:0042276">
    <property type="term" value="P:error-prone translesion synthesis"/>
    <property type="evidence" value="ECO:0007669"/>
    <property type="project" value="TreeGrafter"/>
</dbReference>
<comment type="subunit">
    <text evidence="15">Monomer.</text>
</comment>
<dbReference type="Gene3D" id="1.10.150.20">
    <property type="entry name" value="5' to 3' exonuclease, C-terminal subdomain"/>
    <property type="match status" value="1"/>
</dbReference>